<dbReference type="GO" id="GO:0005524">
    <property type="term" value="F:ATP binding"/>
    <property type="evidence" value="ECO:0007669"/>
    <property type="project" value="UniProtKB-KW"/>
</dbReference>
<dbReference type="AlphaFoldDB" id="A0AAE3YI35"/>
<dbReference type="Pfam" id="PF04107">
    <property type="entry name" value="GCS2"/>
    <property type="match status" value="1"/>
</dbReference>
<dbReference type="NCBIfam" id="NF010044">
    <property type="entry name" value="PRK13517.1-4"/>
    <property type="match status" value="1"/>
</dbReference>
<dbReference type="NCBIfam" id="NF010042">
    <property type="entry name" value="PRK13517.1-2"/>
    <property type="match status" value="1"/>
</dbReference>
<evidence type="ECO:0000313" key="6">
    <source>
        <dbReference type="EMBL" id="MDR6892564.1"/>
    </source>
</evidence>
<evidence type="ECO:0000256" key="1">
    <source>
        <dbReference type="ARBA" id="ARBA00022598"/>
    </source>
</evidence>
<dbReference type="PANTHER" id="PTHR36510">
    <property type="entry name" value="GLUTAMATE--CYSTEINE LIGASE 2-RELATED"/>
    <property type="match status" value="1"/>
</dbReference>
<dbReference type="NCBIfam" id="TIGR02050">
    <property type="entry name" value="gshA_cyan_rel"/>
    <property type="match status" value="1"/>
</dbReference>
<dbReference type="EMBL" id="JAVDUI010000001">
    <property type="protein sequence ID" value="MDR6892564.1"/>
    <property type="molecule type" value="Genomic_DNA"/>
</dbReference>
<dbReference type="PANTHER" id="PTHR36510:SF1">
    <property type="entry name" value="GLUTAMATE--CYSTEINE LIGASE 2-RELATED"/>
    <property type="match status" value="1"/>
</dbReference>
<dbReference type="GO" id="GO:0004357">
    <property type="term" value="F:glutamate-cysteine ligase activity"/>
    <property type="evidence" value="ECO:0007669"/>
    <property type="project" value="UniProtKB-EC"/>
</dbReference>
<reference evidence="6" key="1">
    <citation type="submission" date="2023-07" db="EMBL/GenBank/DDBJ databases">
        <title>Sequencing the genomes of 1000 actinobacteria strains.</title>
        <authorList>
            <person name="Klenk H.-P."/>
        </authorList>
    </citation>
    <scope>NUCLEOTIDE SEQUENCE</scope>
    <source>
        <strain evidence="6">DSM 13988</strain>
    </source>
</reference>
<dbReference type="Gene3D" id="3.30.590.20">
    <property type="match status" value="1"/>
</dbReference>
<dbReference type="InterPro" id="IPR050141">
    <property type="entry name" value="GCL_type2/YbdK_subfam"/>
</dbReference>
<dbReference type="Proteomes" id="UP001247307">
    <property type="component" value="Unassembled WGS sequence"/>
</dbReference>
<dbReference type="NCBIfam" id="NF010043">
    <property type="entry name" value="PRK13517.1-3"/>
    <property type="match status" value="1"/>
</dbReference>
<gene>
    <name evidence="6" type="ORF">J2S35_001504</name>
</gene>
<evidence type="ECO:0000256" key="3">
    <source>
        <dbReference type="ARBA" id="ARBA00022840"/>
    </source>
</evidence>
<dbReference type="GO" id="GO:0042398">
    <property type="term" value="P:modified amino acid biosynthetic process"/>
    <property type="evidence" value="ECO:0007669"/>
    <property type="project" value="InterPro"/>
</dbReference>
<evidence type="ECO:0000256" key="2">
    <source>
        <dbReference type="ARBA" id="ARBA00022741"/>
    </source>
</evidence>
<keyword evidence="1 5" id="KW-0436">Ligase</keyword>
<dbReference type="RefSeq" id="WP_309851783.1">
    <property type="nucleotide sequence ID" value="NZ_BAAAIU010000020.1"/>
</dbReference>
<accession>A0AAE3YI35</accession>
<proteinExistence type="inferred from homology"/>
<keyword evidence="3 5" id="KW-0067">ATP-binding</keyword>
<dbReference type="SUPFAM" id="SSF55931">
    <property type="entry name" value="Glutamine synthetase/guanido kinase"/>
    <property type="match status" value="1"/>
</dbReference>
<sequence length="393" mass="43203">MKIDFAKSAQSTLGLEWEIALVDPTTGDLVPKAPEVLAAAIARQKGLAQGDEHPFIKRELLENTVELVTGVNSTVPEAIADLGGCLDELRAVTDELGVELYCQGSHPFGGPRLQSVSDKERYSRLLDRTQWWGQQMLIYGVHVHVGIDSVDKALPVVNTLARYVPHFQALTASSPYWSGDETGYASQRALIFQQLPTAGLPWQFSDWSEYEGYVEDMFRTGVVDELNEIRWDIRPVPNLGTVEMRVCDGLASLREIGAITSLTQCLVHETSAAVDAGVEVPPLQPWHVKENKWRAARYGLEAIVILDREGTERLVTEHLAEDVIPRLRPIAESLGCAEQLEDVLAIIEAGAGYQRQRWVAEQASGDLTAVVLDGVARLRNNELPTAAAGHPKA</sequence>
<comment type="function">
    <text evidence="5">ATP-dependent carboxylate-amine ligase which exhibits weak glutamate--cysteine ligase activity.</text>
</comment>
<keyword evidence="7" id="KW-1185">Reference proteome</keyword>
<protein>
    <recommendedName>
        <fullName evidence="5">Putative glutamate--cysteine ligase 2</fullName>
        <ecNumber evidence="5">6.3.2.2</ecNumber>
    </recommendedName>
    <alternativeName>
        <fullName evidence="5">Gamma-glutamylcysteine synthetase 2</fullName>
        <shortName evidence="5">GCS 2</shortName>
        <shortName evidence="5">Gamma-GCS 2</shortName>
    </alternativeName>
</protein>
<evidence type="ECO:0000256" key="4">
    <source>
        <dbReference type="ARBA" id="ARBA00048819"/>
    </source>
</evidence>
<dbReference type="InterPro" id="IPR014746">
    <property type="entry name" value="Gln_synth/guanido_kin_cat_dom"/>
</dbReference>
<organism evidence="6 7">
    <name type="scientific">Falsarthrobacter nasiphocae</name>
    <dbReference type="NCBI Taxonomy" id="189863"/>
    <lineage>
        <taxon>Bacteria</taxon>
        <taxon>Bacillati</taxon>
        <taxon>Actinomycetota</taxon>
        <taxon>Actinomycetes</taxon>
        <taxon>Micrococcales</taxon>
        <taxon>Micrococcaceae</taxon>
        <taxon>Falsarthrobacter</taxon>
    </lineage>
</organism>
<dbReference type="HAMAP" id="MF_01609">
    <property type="entry name" value="Glu_cys_ligase_2"/>
    <property type="match status" value="1"/>
</dbReference>
<evidence type="ECO:0000256" key="5">
    <source>
        <dbReference type="HAMAP-Rule" id="MF_01609"/>
    </source>
</evidence>
<keyword evidence="2 5" id="KW-0547">Nucleotide-binding</keyword>
<dbReference type="InterPro" id="IPR006336">
    <property type="entry name" value="GCS2"/>
</dbReference>
<dbReference type="InterPro" id="IPR011793">
    <property type="entry name" value="YbdK"/>
</dbReference>
<name>A0AAE3YI35_9MICC</name>
<comment type="catalytic activity">
    <reaction evidence="4 5">
        <text>L-cysteine + L-glutamate + ATP = gamma-L-glutamyl-L-cysteine + ADP + phosphate + H(+)</text>
        <dbReference type="Rhea" id="RHEA:13285"/>
        <dbReference type="ChEBI" id="CHEBI:15378"/>
        <dbReference type="ChEBI" id="CHEBI:29985"/>
        <dbReference type="ChEBI" id="CHEBI:30616"/>
        <dbReference type="ChEBI" id="CHEBI:35235"/>
        <dbReference type="ChEBI" id="CHEBI:43474"/>
        <dbReference type="ChEBI" id="CHEBI:58173"/>
        <dbReference type="ChEBI" id="CHEBI:456216"/>
        <dbReference type="EC" id="6.3.2.2"/>
    </reaction>
</comment>
<comment type="similarity">
    <text evidence="5">Belongs to the glutamate--cysteine ligase type 2 family. YbdK subfamily.</text>
</comment>
<evidence type="ECO:0000313" key="7">
    <source>
        <dbReference type="Proteomes" id="UP001247307"/>
    </source>
</evidence>
<comment type="caution">
    <text evidence="6">The sequence shown here is derived from an EMBL/GenBank/DDBJ whole genome shotgun (WGS) entry which is preliminary data.</text>
</comment>
<dbReference type="EC" id="6.3.2.2" evidence="5"/>